<dbReference type="GO" id="GO:0016579">
    <property type="term" value="P:protein deubiquitination"/>
    <property type="evidence" value="ECO:0007669"/>
    <property type="project" value="InterPro"/>
</dbReference>
<dbReference type="InterPro" id="IPR038765">
    <property type="entry name" value="Papain-like_cys_pep_sf"/>
</dbReference>
<feature type="domain" description="USP" evidence="10">
    <location>
        <begin position="236"/>
        <end position="585"/>
    </location>
</feature>
<evidence type="ECO:0000313" key="11">
    <source>
        <dbReference type="EMBL" id="CAE8634225.1"/>
    </source>
</evidence>
<dbReference type="EC" id="3.4.19.12" evidence="3"/>
<dbReference type="InterPro" id="IPR008974">
    <property type="entry name" value="TRAF-like"/>
</dbReference>
<dbReference type="GO" id="GO:0005829">
    <property type="term" value="C:cytosol"/>
    <property type="evidence" value="ECO:0007669"/>
    <property type="project" value="TreeGrafter"/>
</dbReference>
<dbReference type="OMA" id="ICLEHVH"/>
<dbReference type="CDD" id="cd00121">
    <property type="entry name" value="MATH"/>
    <property type="match status" value="1"/>
</dbReference>
<dbReference type="Pfam" id="PF00443">
    <property type="entry name" value="UCH"/>
    <property type="match status" value="1"/>
</dbReference>
<dbReference type="PROSITE" id="PS50144">
    <property type="entry name" value="MATH"/>
    <property type="match status" value="1"/>
</dbReference>
<reference evidence="11" key="1">
    <citation type="submission" date="2021-02" db="EMBL/GenBank/DDBJ databases">
        <authorList>
            <person name="Dougan E. K."/>
            <person name="Rhodes N."/>
            <person name="Thang M."/>
            <person name="Chan C."/>
        </authorList>
    </citation>
    <scope>NUCLEOTIDE SEQUENCE</scope>
</reference>
<dbReference type="Gene3D" id="2.60.210.10">
    <property type="entry name" value="Apoptosis, Tumor Necrosis Factor Receptor Associated Protein 2, Chain A"/>
    <property type="match status" value="1"/>
</dbReference>
<evidence type="ECO:0000259" key="9">
    <source>
        <dbReference type="PROSITE" id="PS50144"/>
    </source>
</evidence>
<dbReference type="InterPro" id="IPR018200">
    <property type="entry name" value="USP_CS"/>
</dbReference>
<comment type="similarity">
    <text evidence="2">Belongs to the peptidase C19 family.</text>
</comment>
<accession>A0A813H991</accession>
<evidence type="ECO:0000256" key="1">
    <source>
        <dbReference type="ARBA" id="ARBA00000707"/>
    </source>
</evidence>
<organism evidence="11 12">
    <name type="scientific">Polarella glacialis</name>
    <name type="common">Dinoflagellate</name>
    <dbReference type="NCBI Taxonomy" id="89957"/>
    <lineage>
        <taxon>Eukaryota</taxon>
        <taxon>Sar</taxon>
        <taxon>Alveolata</taxon>
        <taxon>Dinophyceae</taxon>
        <taxon>Suessiales</taxon>
        <taxon>Suessiaceae</taxon>
        <taxon>Polarella</taxon>
    </lineage>
</organism>
<dbReference type="CDD" id="cd02659">
    <property type="entry name" value="peptidase_C19C"/>
    <property type="match status" value="1"/>
</dbReference>
<keyword evidence="7" id="KW-0788">Thiol protease</keyword>
<dbReference type="SUPFAM" id="SSF49599">
    <property type="entry name" value="TRAF domain-like"/>
    <property type="match status" value="1"/>
</dbReference>
<feature type="domain" description="MATH" evidence="9">
    <location>
        <begin position="83"/>
        <end position="213"/>
    </location>
</feature>
<dbReference type="GO" id="GO:0004843">
    <property type="term" value="F:cysteine-type deubiquitinase activity"/>
    <property type="evidence" value="ECO:0007669"/>
    <property type="project" value="UniProtKB-EC"/>
</dbReference>
<evidence type="ECO:0000256" key="3">
    <source>
        <dbReference type="ARBA" id="ARBA00012759"/>
    </source>
</evidence>
<dbReference type="GO" id="GO:0031647">
    <property type="term" value="P:regulation of protein stability"/>
    <property type="evidence" value="ECO:0007669"/>
    <property type="project" value="TreeGrafter"/>
</dbReference>
<dbReference type="GO" id="GO:0006508">
    <property type="term" value="P:proteolysis"/>
    <property type="evidence" value="ECO:0007669"/>
    <property type="project" value="UniProtKB-KW"/>
</dbReference>
<evidence type="ECO:0000256" key="7">
    <source>
        <dbReference type="ARBA" id="ARBA00022807"/>
    </source>
</evidence>
<dbReference type="Proteomes" id="UP000654075">
    <property type="component" value="Unassembled WGS sequence"/>
</dbReference>
<proteinExistence type="inferred from homology"/>
<name>A0A813H991_POLGL</name>
<feature type="region of interest" description="Disordered" evidence="8">
    <location>
        <begin position="1"/>
        <end position="79"/>
    </location>
</feature>
<dbReference type="OrthoDB" id="289038at2759"/>
<dbReference type="InterPro" id="IPR028889">
    <property type="entry name" value="USP"/>
</dbReference>
<dbReference type="PANTHER" id="PTHR24006:SF644">
    <property type="entry name" value="UBIQUITIN CARBOXYL-TERMINAL HYDROLASE 7"/>
    <property type="match status" value="1"/>
</dbReference>
<dbReference type="InterPro" id="IPR050164">
    <property type="entry name" value="Peptidase_C19"/>
</dbReference>
<dbReference type="PANTHER" id="PTHR24006">
    <property type="entry name" value="UBIQUITIN CARBOXYL-TERMINAL HYDROLASE"/>
    <property type="match status" value="1"/>
</dbReference>
<keyword evidence="12" id="KW-1185">Reference proteome</keyword>
<comment type="caution">
    <text evidence="11">The sequence shown here is derived from an EMBL/GenBank/DDBJ whole genome shotgun (WGS) entry which is preliminary data.</text>
</comment>
<keyword evidence="6" id="KW-0378">Hydrolase</keyword>
<sequence length="1283" mass="143733">MGTPDRGADNGGSAPPSPNSPETRDLEGSRSPQQRAAPVPSPRGGASRGSRMGARRSADANDSPDAGRDVEVYTRDQLPPDMDHEMEFVVRDAMNYASGEKIRSEPFIVRNFRYRILVFPAGTASAGGATVSAFVEADPLEGLDPRWVFHGVKYQVAIVNWLDYRRSVVKGDTWTFSKEGIDRGWHDMVRTQDLTTESGWLGPENSLLIRASVCVRQADGFATGSDYNCRKEVGYIGLMNHGATCYMNGLLQCLFHSGEFRRIVYSIESAQKEGEKDAIKEDEVAIEKSSGSGDDGDGGTPSLIQALQNVFYRLQTADQAVNCRELMKSFGWDTSDAFTQHDAQELNRILCDRLEEQMKGTHMDGSIKRLFEGEMENYIECLDVNYTSKRCETFYDIQLNIKSERGQDLRTIEEALREFTMEETLEGDNAYEAEGHGKQRAKKGIRFLSFPPVLNLQLKRFHFDMERMDMVKLNSRFEFPLRIDLSSFAPGSGTYVLHSVVVHSGDVNSGHYYAHIRPNLDERWVKFDDDTVTPCSEFAAVEDNYGGSDYNTWNYFDRSPAEIRNAQPPSRPRIHNAYMLVYVREDAASDVLRIPEPIQVNSRMVDRCTREVRRAEERRKDKVESQTKIRINLVFEHHLCQMSGFWDYASIPIGHSLKMNRDQLAKELLALAEGLAEVAQVHLAIFALHYRASHRQVRFSFMPSSSTLRSHIPPVSAPHFDSSDPCLTVLCVASRGFDAVALPLRWKPSKESAAPDELSKWDDDQVMLLVVKYFCPQTRKIVTLGCHYMPSNEALIGMVKDGWVWERLKPFVDSKEVAPPTPEMLSSDGTKTEAAWECWEEFNELDMQLRSAKKPVKTEQLWSGDVIVWQAASPVVDKAQPISEAEVAPVYPVNNVADLAEHQANAIDVLVTLHDNRQPLCVDGIVMNGCWGPNRPSTATLDAKKDASATPKEEKPEDIALSLSPVKFDPFVAKELQMDLRWTQQHVIGTIGKHFDLKGLQLPVAPDGKESFLWLFHSAPSSSQGEEPLNHMTTRALLKDIQRSAPYVAPAGGKKPLNLHAVQMPFRPGPDGLEQGLAAVCVRFYDSAVREVGSHLVLVPTSGTVQDLLTMAAASLQPAWGISGPLRALEVSDGRLHKLYRPEALLRSLVCFGKSNILFHSLRVEADPDTAIPEESKLIEVYHCDRSSQQAFGHPLMLPAMPGEKAGPFKARCKERLQVPETEFKSWRLVRSGTRAGRTHLKDDEPWDSDPSPEARICLEHVHPNPTSSFSRTSRYNKPLTIK</sequence>
<evidence type="ECO:0000259" key="10">
    <source>
        <dbReference type="PROSITE" id="PS50235"/>
    </source>
</evidence>
<dbReference type="InterPro" id="IPR002083">
    <property type="entry name" value="MATH/TRAF_dom"/>
</dbReference>
<dbReference type="GO" id="GO:0005634">
    <property type="term" value="C:nucleus"/>
    <property type="evidence" value="ECO:0007669"/>
    <property type="project" value="TreeGrafter"/>
</dbReference>
<dbReference type="PROSITE" id="PS00973">
    <property type="entry name" value="USP_2"/>
    <property type="match status" value="1"/>
</dbReference>
<dbReference type="EMBL" id="CAJNNV010030940">
    <property type="protein sequence ID" value="CAE8634225.1"/>
    <property type="molecule type" value="Genomic_DNA"/>
</dbReference>
<feature type="compositionally biased region" description="Polar residues" evidence="8">
    <location>
        <begin position="1265"/>
        <end position="1276"/>
    </location>
</feature>
<gene>
    <name evidence="11" type="ORF">PGLA1383_LOCUS49876</name>
</gene>
<feature type="compositionally biased region" description="Low complexity" evidence="8">
    <location>
        <begin position="42"/>
        <end position="52"/>
    </location>
</feature>
<feature type="compositionally biased region" description="Basic and acidic residues" evidence="8">
    <location>
        <begin position="65"/>
        <end position="74"/>
    </location>
</feature>
<evidence type="ECO:0000256" key="4">
    <source>
        <dbReference type="ARBA" id="ARBA00022670"/>
    </source>
</evidence>
<keyword evidence="4" id="KW-0645">Protease</keyword>
<evidence type="ECO:0000256" key="6">
    <source>
        <dbReference type="ARBA" id="ARBA00022801"/>
    </source>
</evidence>
<dbReference type="InterPro" id="IPR001394">
    <property type="entry name" value="Peptidase_C19_UCH"/>
</dbReference>
<keyword evidence="5" id="KW-0833">Ubl conjugation pathway</keyword>
<dbReference type="Pfam" id="PF14533">
    <property type="entry name" value="USP7_C2"/>
    <property type="match status" value="1"/>
</dbReference>
<feature type="region of interest" description="Disordered" evidence="8">
    <location>
        <begin position="1261"/>
        <end position="1283"/>
    </location>
</feature>
<evidence type="ECO:0000256" key="5">
    <source>
        <dbReference type="ARBA" id="ARBA00022786"/>
    </source>
</evidence>
<comment type="catalytic activity">
    <reaction evidence="1">
        <text>Thiol-dependent hydrolysis of ester, thioester, amide, peptide and isopeptide bonds formed by the C-terminal Gly of ubiquitin (a 76-residue protein attached to proteins as an intracellular targeting signal).</text>
        <dbReference type="EC" id="3.4.19.12"/>
    </reaction>
</comment>
<protein>
    <recommendedName>
        <fullName evidence="3">ubiquitinyl hydrolase 1</fullName>
        <ecNumber evidence="3">3.4.19.12</ecNumber>
    </recommendedName>
</protein>
<dbReference type="Pfam" id="PF22486">
    <property type="entry name" value="MATH_2"/>
    <property type="match status" value="1"/>
</dbReference>
<dbReference type="SUPFAM" id="SSF54001">
    <property type="entry name" value="Cysteine proteinases"/>
    <property type="match status" value="1"/>
</dbReference>
<dbReference type="InterPro" id="IPR029346">
    <property type="entry name" value="USP_C"/>
</dbReference>
<evidence type="ECO:0000313" key="12">
    <source>
        <dbReference type="Proteomes" id="UP000654075"/>
    </source>
</evidence>
<dbReference type="Gene3D" id="3.90.70.10">
    <property type="entry name" value="Cysteine proteinases"/>
    <property type="match status" value="1"/>
</dbReference>
<evidence type="ECO:0000256" key="8">
    <source>
        <dbReference type="SAM" id="MobiDB-lite"/>
    </source>
</evidence>
<dbReference type="PROSITE" id="PS50235">
    <property type="entry name" value="USP_3"/>
    <property type="match status" value="1"/>
</dbReference>
<evidence type="ECO:0000256" key="2">
    <source>
        <dbReference type="ARBA" id="ARBA00009085"/>
    </source>
</evidence>